<keyword evidence="2" id="KW-1185">Reference proteome</keyword>
<dbReference type="InterPro" id="IPR006175">
    <property type="entry name" value="YjgF/YER057c/UK114"/>
</dbReference>
<dbReference type="Gene3D" id="3.30.1330.40">
    <property type="entry name" value="RutC-like"/>
    <property type="match status" value="1"/>
</dbReference>
<dbReference type="InterPro" id="IPR035959">
    <property type="entry name" value="RutC-like_sf"/>
</dbReference>
<sequence>MFDVVNTGVAASAAPVNGMVRKGPLVLTAQIPKDPETGKVVDGDITVQTRRTLDNLTMGLAAAGGSIADVMQAQVYLIDGADAPAMNAVWREYFSAPYPCRATVVAKELLAPGMRIELTAIAWIEEA</sequence>
<protein>
    <submittedName>
        <fullName evidence="1">RidA family protein</fullName>
    </submittedName>
</protein>
<proteinExistence type="predicted"/>
<dbReference type="EMBL" id="JAFMPY010000010">
    <property type="protein sequence ID" value="MBO0904250.1"/>
    <property type="molecule type" value="Genomic_DNA"/>
</dbReference>
<accession>A0ABS3J3K1</accession>
<dbReference type="CDD" id="cd00448">
    <property type="entry name" value="YjgF_YER057c_UK114_family"/>
    <property type="match status" value="1"/>
</dbReference>
<dbReference type="PANTHER" id="PTHR11803">
    <property type="entry name" value="2-IMINOBUTANOATE/2-IMINOPROPANOATE DEAMINASE RIDA"/>
    <property type="match status" value="1"/>
</dbReference>
<dbReference type="PANTHER" id="PTHR11803:SF39">
    <property type="entry name" value="2-IMINOBUTANOATE_2-IMINOPROPANOATE DEAMINASE"/>
    <property type="match status" value="1"/>
</dbReference>
<dbReference type="SUPFAM" id="SSF55298">
    <property type="entry name" value="YjgF-like"/>
    <property type="match status" value="1"/>
</dbReference>
<dbReference type="Pfam" id="PF01042">
    <property type="entry name" value="Ribonuc_L-PSP"/>
    <property type="match status" value="1"/>
</dbReference>
<name>A0ABS3J3K1_9HYPH</name>
<gene>
    <name evidence="1" type="ORF">J1C47_11410</name>
</gene>
<reference evidence="1 2" key="1">
    <citation type="submission" date="2021-03" db="EMBL/GenBank/DDBJ databases">
        <title>Whole genome sequence of Jiella sp. MQZ13P-4.</title>
        <authorList>
            <person name="Tuo L."/>
        </authorList>
    </citation>
    <scope>NUCLEOTIDE SEQUENCE [LARGE SCALE GENOMIC DNA]</scope>
    <source>
        <strain evidence="1 2">MQZ13P-4</strain>
    </source>
</reference>
<dbReference type="Proteomes" id="UP000664288">
    <property type="component" value="Unassembled WGS sequence"/>
</dbReference>
<evidence type="ECO:0000313" key="1">
    <source>
        <dbReference type="EMBL" id="MBO0904250.1"/>
    </source>
</evidence>
<organism evidence="1 2">
    <name type="scientific">Jiella sonneratiae</name>
    <dbReference type="NCBI Taxonomy" id="2816856"/>
    <lineage>
        <taxon>Bacteria</taxon>
        <taxon>Pseudomonadati</taxon>
        <taxon>Pseudomonadota</taxon>
        <taxon>Alphaproteobacteria</taxon>
        <taxon>Hyphomicrobiales</taxon>
        <taxon>Aurantimonadaceae</taxon>
        <taxon>Jiella</taxon>
    </lineage>
</organism>
<dbReference type="RefSeq" id="WP_207350898.1">
    <property type="nucleotide sequence ID" value="NZ_JAFMPY010000010.1"/>
</dbReference>
<comment type="caution">
    <text evidence="1">The sequence shown here is derived from an EMBL/GenBank/DDBJ whole genome shotgun (WGS) entry which is preliminary data.</text>
</comment>
<evidence type="ECO:0000313" key="2">
    <source>
        <dbReference type="Proteomes" id="UP000664288"/>
    </source>
</evidence>